<keyword evidence="2" id="KW-1185">Reference proteome</keyword>
<organism evidence="1 2">
    <name type="scientific">Mastigocoleus testarum BC008</name>
    <dbReference type="NCBI Taxonomy" id="371196"/>
    <lineage>
        <taxon>Bacteria</taxon>
        <taxon>Bacillati</taxon>
        <taxon>Cyanobacteriota</taxon>
        <taxon>Cyanophyceae</taxon>
        <taxon>Nostocales</taxon>
        <taxon>Hapalosiphonaceae</taxon>
        <taxon>Mastigocoleus</taxon>
    </lineage>
</organism>
<dbReference type="AlphaFoldDB" id="A0A0V7ZTJ1"/>
<dbReference type="RefSeq" id="WP_027846736.1">
    <property type="nucleotide sequence ID" value="NZ_LMTZ01000085.1"/>
</dbReference>
<evidence type="ECO:0000313" key="2">
    <source>
        <dbReference type="Proteomes" id="UP000053372"/>
    </source>
</evidence>
<protein>
    <submittedName>
        <fullName evidence="1">Uncharacterized protein</fullName>
    </submittedName>
</protein>
<name>A0A0V7ZTJ1_9CYAN</name>
<reference evidence="1 2" key="1">
    <citation type="journal article" date="2015" name="Genome Announc.">
        <title>Draft Genome of the Euendolithic (true boring) Cyanobacterium Mastigocoleus testarum strain BC008.</title>
        <authorList>
            <person name="Guida B.S."/>
            <person name="Garcia-Pichel F."/>
        </authorList>
    </citation>
    <scope>NUCLEOTIDE SEQUENCE [LARGE SCALE GENOMIC DNA]</scope>
    <source>
        <strain evidence="1 2">BC008</strain>
    </source>
</reference>
<sequence>MNPDEIEAALKVAFFRCDTASCPLTEQQKNILVEAVKNSHSGASNSANPLEELTSEELELFLQFVKSQEEQNFSWKAQLLNDWLHNRNSQQVQFIRDRYGVQWLYRLEPHHFNQFKNENIFQLKIGDRIQVCNALWEWVQENGACAPEWFSCTVVKIEEVGTDEYPQTDCIVRFDDDNEYVIQGIYEWNRYNWRWLEKD</sequence>
<accession>A0A0V7ZTJ1</accession>
<evidence type="ECO:0000313" key="1">
    <source>
        <dbReference type="EMBL" id="KST67771.1"/>
    </source>
</evidence>
<gene>
    <name evidence="1" type="ORF">BC008_44300</name>
</gene>
<proteinExistence type="predicted"/>
<dbReference type="EMBL" id="LMTZ01000085">
    <property type="protein sequence ID" value="KST67771.1"/>
    <property type="molecule type" value="Genomic_DNA"/>
</dbReference>
<dbReference type="Proteomes" id="UP000053372">
    <property type="component" value="Unassembled WGS sequence"/>
</dbReference>
<comment type="caution">
    <text evidence="1">The sequence shown here is derived from an EMBL/GenBank/DDBJ whole genome shotgun (WGS) entry which is preliminary data.</text>
</comment>
<dbReference type="OrthoDB" id="456467at2"/>